<evidence type="ECO:0000313" key="3">
    <source>
        <dbReference type="EMBL" id="MDZ5759166.1"/>
    </source>
</evidence>
<dbReference type="Pfam" id="PF13731">
    <property type="entry name" value="WxL"/>
    <property type="match status" value="1"/>
</dbReference>
<feature type="domain" description="WxL" evidence="2">
    <location>
        <begin position="27"/>
        <end position="255"/>
    </location>
</feature>
<keyword evidence="1" id="KW-0732">Signal</keyword>
<proteinExistence type="predicted"/>
<evidence type="ECO:0000313" key="4">
    <source>
        <dbReference type="Proteomes" id="UP001290462"/>
    </source>
</evidence>
<name>A0AAW9K361_CARML</name>
<gene>
    <name evidence="3" type="ORF">RAK27_10895</name>
</gene>
<dbReference type="InterPro" id="IPR027994">
    <property type="entry name" value="WxL_dom"/>
</dbReference>
<feature type="signal peptide" evidence="1">
    <location>
        <begin position="1"/>
        <end position="25"/>
    </location>
</feature>
<dbReference type="AlphaFoldDB" id="A0AAW9K361"/>
<reference evidence="3" key="1">
    <citation type="submission" date="2023-08" db="EMBL/GenBank/DDBJ databases">
        <title>Genomic characterization of piscicolin 126 produced by Carnobacterium maltaromaticum CM22 strain isolated from salmon (Salmo salar).</title>
        <authorList>
            <person name="Gonzalez-Gragera E."/>
            <person name="Garcia-Lopez J.D."/>
            <person name="Teso-Perez C."/>
            <person name="Gimenez-Hernandez I."/>
            <person name="Peralta-Sanchez J.M."/>
            <person name="Valdivia E."/>
            <person name="Montalban-Lopez M."/>
            <person name="Martin-Platero A.M."/>
            <person name="Banos A."/>
            <person name="Martinez-Bueno M."/>
        </authorList>
    </citation>
    <scope>NUCLEOTIDE SEQUENCE</scope>
    <source>
        <strain evidence="3">CM22</strain>
    </source>
</reference>
<dbReference type="RefSeq" id="WP_322809074.1">
    <property type="nucleotide sequence ID" value="NZ_JAVBVO010000003.1"/>
</dbReference>
<protein>
    <submittedName>
        <fullName evidence="3">WxL domain-containing protein</fullName>
    </submittedName>
</protein>
<evidence type="ECO:0000259" key="2">
    <source>
        <dbReference type="Pfam" id="PF13731"/>
    </source>
</evidence>
<feature type="chain" id="PRO_5043813165" evidence="1">
    <location>
        <begin position="26"/>
        <end position="262"/>
    </location>
</feature>
<dbReference type="EMBL" id="JAVBVO010000003">
    <property type="protein sequence ID" value="MDZ5759166.1"/>
    <property type="molecule type" value="Genomic_DNA"/>
</dbReference>
<dbReference type="Proteomes" id="UP001290462">
    <property type="component" value="Unassembled WGS sequence"/>
</dbReference>
<accession>A0AAW9K361</accession>
<organism evidence="3 4">
    <name type="scientific">Carnobacterium maltaromaticum</name>
    <name type="common">Carnobacterium piscicola</name>
    <dbReference type="NCBI Taxonomy" id="2751"/>
    <lineage>
        <taxon>Bacteria</taxon>
        <taxon>Bacillati</taxon>
        <taxon>Bacillota</taxon>
        <taxon>Bacilli</taxon>
        <taxon>Lactobacillales</taxon>
        <taxon>Carnobacteriaceae</taxon>
        <taxon>Carnobacterium</taxon>
    </lineage>
</organism>
<comment type="caution">
    <text evidence="3">The sequence shown here is derived from an EMBL/GenBank/DDBJ whole genome shotgun (WGS) entry which is preliminary data.</text>
</comment>
<evidence type="ECO:0000256" key="1">
    <source>
        <dbReference type="SAM" id="SignalP"/>
    </source>
</evidence>
<sequence length="262" mass="27321">MKVLNLATVGLLSATILTGGITAFAEEAREVQTEGQIIFTPNTEEETVVIPPETGPDAPDVEIEPEIPGTTGPLTIAKATTMNFGSQVISNQDQTYNMVAEMQNLADGSGQVPYVSFAQVQDTRGTNAGWDLKVSLDDFTSTSHNGVLTGAEVSLLDPRIQYEGNTATNAPEAHMSGLKLIPGAGAVSVMTAENPKGAGASSVVWGNQADLNAQFESDDVEVVENGAIQLFVPGSTAKDAVTYTSTLSWELSDTPGADGEDA</sequence>